<proteinExistence type="predicted"/>
<dbReference type="EMBL" id="JAUTAN010000001">
    <property type="protein sequence ID" value="MDQ1106072.1"/>
    <property type="molecule type" value="Genomic_DNA"/>
</dbReference>
<sequence>MPDVWDEYERWNKAIAEVVFAPSDEPRPVYLDLEDHLVGDVSSKVEVAPSGVLPALCASVGATLNRVDGPAQVFAGHDVRLRRWIRSGRKAHPPIVGVLACFSLAAAQMAGGDGMTANNYFGRLRQVVNWRSGDSSLEVAYRRVAERYWNELNRWLVQEGGGRGIPTAYSLAHRYVGLSVSQVVVRSSDREKLKDFFHSMGFAPGSQVAPADLVTLLDGWIRQAQSPVSANLTRLWSKGQARLRVAEAAAVTLASWDGAVVDRRVSGTSTTGRLNLTLELGGFPRKRFGISGLFFVPQPHVGRTFRLLTADSGTTIDLVPDIPGALGLAPGAFLHPGDVLSGVLRLHDDLSGLTLERRPRRVVAFREDELSRRWVEVHQVMLGDDLRLLVEDGLAPRVAEILTVVARPGWEAVTPYPGQPEGWTLFVGVEILNHPGPLIPSHKMDDLSALVPLTASTLKVSGGFVIPGTVRGKWHAAQPPEIRAVSDAAGGFKVRLVQLDRSSDQAEERHVAEWSDGGTGVLIEPLDGLNLLDADYRVELVPSGQKDPSSTAMIYLRSGDTRDERQWHLAESINYGPGIGALGVATETDSMSVQGHAVFGSTNPPPAPRDTPPPVPSWSKDVGARRRDSHPVRVTVPDPNSCIRTGAHHEDVETIEYDFKGRPTTSWYYGRCRTCGLVRRYSTKVKTRRQVPEPVQAQLTISAHDLTGLSKKSQPADDRDWAVAFDTLLHLGGGPWATLEKVALQIEPTGLFVDHFARTLEALGHISVRRDKRTLRPDAWEVSPTQLTGCATGRFAFNGYWPPGLYNEVVDAIEADGADTTADGREPPQYFATQFGSKAQSLTDEHELAVIPDAWRALAGALPALSTILKQLPRQQASADGEISWFDVVNSSWKRVDSYEARGAYRIRKFATLDVVRSAEDVERGTFARCPVQLGKHLAALMDGRPLVAYDPDHQLFMVPIGAELPGLYGRALTAASCLPPVIVRDTGSVGYAKVPEELASRMFDLLTR</sequence>
<comment type="caution">
    <text evidence="2">The sequence shown here is derived from an EMBL/GenBank/DDBJ whole genome shotgun (WGS) entry which is preliminary data.</text>
</comment>
<accession>A0AAJ1X4Y8</accession>
<gene>
    <name evidence="2" type="ORF">QE405_003356</name>
</gene>
<evidence type="ECO:0000313" key="2">
    <source>
        <dbReference type="EMBL" id="MDQ1106072.1"/>
    </source>
</evidence>
<feature type="compositionally biased region" description="Pro residues" evidence="1">
    <location>
        <begin position="603"/>
        <end position="616"/>
    </location>
</feature>
<evidence type="ECO:0000313" key="3">
    <source>
        <dbReference type="Proteomes" id="UP001239215"/>
    </source>
</evidence>
<feature type="region of interest" description="Disordered" evidence="1">
    <location>
        <begin position="599"/>
        <end position="641"/>
    </location>
</feature>
<dbReference type="AlphaFoldDB" id="A0AAJ1X4Y8"/>
<feature type="compositionally biased region" description="Basic and acidic residues" evidence="1">
    <location>
        <begin position="622"/>
        <end position="631"/>
    </location>
</feature>
<dbReference type="Proteomes" id="UP001239215">
    <property type="component" value="Unassembled WGS sequence"/>
</dbReference>
<reference evidence="2" key="1">
    <citation type="submission" date="2023-07" db="EMBL/GenBank/DDBJ databases">
        <title>Functional and genomic diversity of the sorghum phyllosphere microbiome.</title>
        <authorList>
            <person name="Shade A."/>
        </authorList>
    </citation>
    <scope>NUCLEOTIDE SEQUENCE</scope>
    <source>
        <strain evidence="2">SORGH_AS_1067</strain>
    </source>
</reference>
<name>A0AAJ1X4Y8_9ACTN</name>
<dbReference type="RefSeq" id="WP_307202890.1">
    <property type="nucleotide sequence ID" value="NZ_JAUTAN010000001.1"/>
</dbReference>
<evidence type="ECO:0000256" key="1">
    <source>
        <dbReference type="SAM" id="MobiDB-lite"/>
    </source>
</evidence>
<protein>
    <submittedName>
        <fullName evidence="2">Uncharacterized protein</fullName>
    </submittedName>
</protein>
<organism evidence="2 3">
    <name type="scientific">Nocardioides zeae</name>
    <dbReference type="NCBI Taxonomy" id="1457234"/>
    <lineage>
        <taxon>Bacteria</taxon>
        <taxon>Bacillati</taxon>
        <taxon>Actinomycetota</taxon>
        <taxon>Actinomycetes</taxon>
        <taxon>Propionibacteriales</taxon>
        <taxon>Nocardioidaceae</taxon>
        <taxon>Nocardioides</taxon>
    </lineage>
</organism>